<dbReference type="SUPFAM" id="SSF50249">
    <property type="entry name" value="Nucleic acid-binding proteins"/>
    <property type="match status" value="1"/>
</dbReference>
<comment type="caution">
    <text evidence="3">The sequence shown here is derived from an EMBL/GenBank/DDBJ whole genome shotgun (WGS) entry which is preliminary data.</text>
</comment>
<evidence type="ECO:0000259" key="1">
    <source>
        <dbReference type="Pfam" id="PF01796"/>
    </source>
</evidence>
<gene>
    <name evidence="3" type="ORF">ENL21_09710</name>
</gene>
<proteinExistence type="predicted"/>
<name>A0A7V5H5F6_CALAY</name>
<dbReference type="EMBL" id="DRTD01000729">
    <property type="protein sequence ID" value="HHE56047.1"/>
    <property type="molecule type" value="Genomic_DNA"/>
</dbReference>
<dbReference type="Pfam" id="PF01796">
    <property type="entry name" value="OB_ChsH2_C"/>
    <property type="match status" value="1"/>
</dbReference>
<accession>A0A7V5H5F6</accession>
<dbReference type="InterPro" id="IPR012340">
    <property type="entry name" value="NA-bd_OB-fold"/>
</dbReference>
<dbReference type="InterPro" id="IPR022002">
    <property type="entry name" value="ChsH2_Znr"/>
</dbReference>
<evidence type="ECO:0000259" key="2">
    <source>
        <dbReference type="Pfam" id="PF12172"/>
    </source>
</evidence>
<organism evidence="3">
    <name type="scientific">Caldithrix abyssi</name>
    <dbReference type="NCBI Taxonomy" id="187145"/>
    <lineage>
        <taxon>Bacteria</taxon>
        <taxon>Pseudomonadati</taxon>
        <taxon>Calditrichota</taxon>
        <taxon>Calditrichia</taxon>
        <taxon>Calditrichales</taxon>
        <taxon>Calditrichaceae</taxon>
        <taxon>Caldithrix</taxon>
    </lineage>
</organism>
<dbReference type="PANTHER" id="PTHR34075">
    <property type="entry name" value="BLR3430 PROTEIN"/>
    <property type="match status" value="1"/>
</dbReference>
<protein>
    <submittedName>
        <fullName evidence="3">Zn-ribbon domain-containing OB-fold protein</fullName>
    </submittedName>
</protein>
<evidence type="ECO:0000313" key="3">
    <source>
        <dbReference type="EMBL" id="HHE56047.1"/>
    </source>
</evidence>
<feature type="domain" description="ChsH2 C-terminal OB-fold" evidence="1">
    <location>
        <begin position="48"/>
        <end position="108"/>
    </location>
</feature>
<feature type="domain" description="ChsH2 rubredoxin-like zinc ribbon" evidence="2">
    <location>
        <begin position="12"/>
        <end position="41"/>
    </location>
</feature>
<dbReference type="PANTHER" id="PTHR34075:SF5">
    <property type="entry name" value="BLR3430 PROTEIN"/>
    <property type="match status" value="1"/>
</dbReference>
<sequence length="131" mass="15285">MDIPRYWRLRHQRYHLEGARCQNCGQQFFPPRAVCPICKKRKIQPIKFKGKGRVYSYSVLYQPSERFEGQAPYVVAIIELEEGVKLSAQLTDVDLDEVQIGLPVEMAVRKIYEEGESGPIVYGYKFRPLQF</sequence>
<dbReference type="AlphaFoldDB" id="A0A7V5H5F6"/>
<dbReference type="Pfam" id="PF12172">
    <property type="entry name" value="zf-ChsH2"/>
    <property type="match status" value="1"/>
</dbReference>
<reference evidence="3" key="1">
    <citation type="journal article" date="2020" name="mSystems">
        <title>Genome- and Community-Level Interaction Insights into Carbon Utilization and Element Cycling Functions of Hydrothermarchaeota in Hydrothermal Sediment.</title>
        <authorList>
            <person name="Zhou Z."/>
            <person name="Liu Y."/>
            <person name="Xu W."/>
            <person name="Pan J."/>
            <person name="Luo Z.H."/>
            <person name="Li M."/>
        </authorList>
    </citation>
    <scope>NUCLEOTIDE SEQUENCE [LARGE SCALE GENOMIC DNA]</scope>
    <source>
        <strain evidence="3">HyVt-76</strain>
    </source>
</reference>
<dbReference type="Gene3D" id="6.10.30.10">
    <property type="match status" value="1"/>
</dbReference>
<dbReference type="InterPro" id="IPR002878">
    <property type="entry name" value="ChsH2_C"/>
</dbReference>
<dbReference type="InterPro" id="IPR052513">
    <property type="entry name" value="Thioester_dehydratase-like"/>
</dbReference>
<dbReference type="Proteomes" id="UP000886111">
    <property type="component" value="Unassembled WGS sequence"/>
</dbReference>